<dbReference type="InterPro" id="IPR018306">
    <property type="entry name" value="Phage_T5_Orf172_DNA-bd"/>
</dbReference>
<dbReference type="SMART" id="SM00974">
    <property type="entry name" value="T5orf172"/>
    <property type="match status" value="1"/>
</dbReference>
<reference evidence="2 3" key="1">
    <citation type="submission" date="2014-02" db="EMBL/GenBank/DDBJ databases">
        <title>Genome sequence of Xanthomonas axonopodis DSM 3585 (T).</title>
        <authorList>
            <person name="Midha S."/>
            <person name="Patil P.B."/>
        </authorList>
    </citation>
    <scope>NUCLEOTIDE SEQUENCE [LARGE SCALE GENOMIC DNA]</scope>
    <source>
        <strain evidence="2 3">DSM 3585</strain>
    </source>
</reference>
<name>A0A0P6VDS1_9XANT</name>
<gene>
    <name evidence="2" type="ORF">XAXN_03260</name>
</gene>
<dbReference type="RefSeq" id="WP_054318467.1">
    <property type="nucleotide sequence ID" value="NZ_JFAQ01000032.1"/>
</dbReference>
<dbReference type="AlphaFoldDB" id="A0A0P6VDS1"/>
<evidence type="ECO:0000313" key="2">
    <source>
        <dbReference type="EMBL" id="KPL50133.1"/>
    </source>
</evidence>
<dbReference type="EMBL" id="JFAQ01000032">
    <property type="protein sequence ID" value="KPL50133.1"/>
    <property type="molecule type" value="Genomic_DNA"/>
</dbReference>
<evidence type="ECO:0000259" key="1">
    <source>
        <dbReference type="SMART" id="SM00974"/>
    </source>
</evidence>
<proteinExistence type="predicted"/>
<dbReference type="Pfam" id="PF13455">
    <property type="entry name" value="MUG113"/>
    <property type="match status" value="1"/>
</dbReference>
<organism evidence="2 3">
    <name type="scientific">Xanthomonas axonopodis</name>
    <dbReference type="NCBI Taxonomy" id="53413"/>
    <lineage>
        <taxon>Bacteria</taxon>
        <taxon>Pseudomonadati</taxon>
        <taxon>Pseudomonadota</taxon>
        <taxon>Gammaproteobacteria</taxon>
        <taxon>Lysobacterales</taxon>
        <taxon>Lysobacteraceae</taxon>
        <taxon>Xanthomonas</taxon>
    </lineage>
</organism>
<feature type="domain" description="Bacteriophage T5 Orf172 DNA-binding" evidence="1">
    <location>
        <begin position="24"/>
        <end position="115"/>
    </location>
</feature>
<protein>
    <recommendedName>
        <fullName evidence="1">Bacteriophage T5 Orf172 DNA-binding domain-containing protein</fullName>
    </recommendedName>
</protein>
<accession>A0A0P6VDS1</accession>
<dbReference type="OrthoDB" id="5995845at2"/>
<sequence length="204" mass="23258">MSVRARSSTPVAIDGRCFTYVFPCQWEDHCKIGFSRDPLGRIGSLHPRWFDFFDLEQGLLVETEHERDARDLELQLRRPLLAHNAPAPMAIRAVAGGHTEWFRGVGDALEHAVAGLQQQGYRVFVLRDWLQAAMAQRIDRLYDWAAVQLSADELDGLTGPTPAQRALRDVLDGDRTLDLPVQAHLPEHIWAWYCRNRRALLPAR</sequence>
<dbReference type="PATRIC" id="fig|53413.25.peg.2989"/>
<comment type="caution">
    <text evidence="2">The sequence shown here is derived from an EMBL/GenBank/DDBJ whole genome shotgun (WGS) entry which is preliminary data.</text>
</comment>
<evidence type="ECO:0000313" key="3">
    <source>
        <dbReference type="Proteomes" id="UP000054035"/>
    </source>
</evidence>
<dbReference type="Proteomes" id="UP000054035">
    <property type="component" value="Unassembled WGS sequence"/>
</dbReference>